<dbReference type="PANTHER" id="PTHR43875:SF12">
    <property type="entry name" value="SN-GLYCEROL-3-PHOSPHATE IMPORT ATP-BINDING PROTEIN UGPC"/>
    <property type="match status" value="1"/>
</dbReference>
<evidence type="ECO:0000259" key="10">
    <source>
        <dbReference type="PROSITE" id="PS50893"/>
    </source>
</evidence>
<dbReference type="Proteomes" id="UP000325134">
    <property type="component" value="Unassembled WGS sequence"/>
</dbReference>
<dbReference type="PANTHER" id="PTHR43875">
    <property type="entry name" value="MALTODEXTRIN IMPORT ATP-BINDING PROTEIN MSMX"/>
    <property type="match status" value="1"/>
</dbReference>
<dbReference type="RefSeq" id="WP_149776502.1">
    <property type="nucleotide sequence ID" value="NZ_FQVK01000018.1"/>
</dbReference>
<dbReference type="Pfam" id="PF17912">
    <property type="entry name" value="OB_MalK"/>
    <property type="match status" value="1"/>
</dbReference>
<dbReference type="InterPro" id="IPR027417">
    <property type="entry name" value="P-loop_NTPase"/>
</dbReference>
<reference evidence="11 12" key="1">
    <citation type="submission" date="2016-11" db="EMBL/GenBank/DDBJ databases">
        <authorList>
            <person name="Varghese N."/>
            <person name="Submissions S."/>
        </authorList>
    </citation>
    <scope>NUCLEOTIDE SEQUENCE [LARGE SCALE GENOMIC DNA]</scope>
    <source>
        <strain evidence="11 12">DSM 29341</strain>
    </source>
</reference>
<dbReference type="InterPro" id="IPR012340">
    <property type="entry name" value="NA-bd_OB-fold"/>
</dbReference>
<evidence type="ECO:0000256" key="3">
    <source>
        <dbReference type="ARBA" id="ARBA00022475"/>
    </source>
</evidence>
<evidence type="ECO:0000256" key="7">
    <source>
        <dbReference type="ARBA" id="ARBA00022840"/>
    </source>
</evidence>
<sequence length="346" mass="37638">MAQVSLKNIRKVYPNGAEALTPSSFDIGDGEFVVLVGPSGCGKSTLLRMVAGLEEITEGELTINGRVMNDVDPADRDIAMVFQNYALYPHMSVRKNIAYGLKNRKTPKDVIERKVAEAAAMLNLNEYLDRKPSQLSGGQRQRVAMGRAIVRDPALFLFDEPLSNLDAKLRNQMRIEIKALQRRLGVTSIYVTHDQVEAMTMADRIIVMNAGRIEQIGTPAEIYHRPASTFVASFMGAPPMNLISARLDGGRVMINGDTVLAAAEGSGAVTLGIRPEDVVLGAEGSISFHVDIIEELGAHRLLHGRLADQEFTIHVGKDVEAAPGETRIALKSDAITLFHPETGKAL</sequence>
<name>A0A1M4Z6T2_9RHOB</name>
<dbReference type="InterPro" id="IPR017871">
    <property type="entry name" value="ABC_transporter-like_CS"/>
</dbReference>
<dbReference type="InterPro" id="IPR047641">
    <property type="entry name" value="ABC_transpr_MalK/UgpC-like"/>
</dbReference>
<dbReference type="CDD" id="cd03301">
    <property type="entry name" value="ABC_MalK_N"/>
    <property type="match status" value="1"/>
</dbReference>
<evidence type="ECO:0000256" key="2">
    <source>
        <dbReference type="ARBA" id="ARBA00022448"/>
    </source>
</evidence>
<dbReference type="PROSITE" id="PS00211">
    <property type="entry name" value="ABC_TRANSPORTER_1"/>
    <property type="match status" value="1"/>
</dbReference>
<keyword evidence="5" id="KW-0762">Sugar transport</keyword>
<keyword evidence="7 11" id="KW-0067">ATP-binding</keyword>
<dbReference type="InterPro" id="IPR040582">
    <property type="entry name" value="OB_MalK-like"/>
</dbReference>
<feature type="domain" description="ABC transporter" evidence="10">
    <location>
        <begin position="4"/>
        <end position="235"/>
    </location>
</feature>
<keyword evidence="6" id="KW-0547">Nucleotide-binding</keyword>
<proteinExistence type="inferred from homology"/>
<keyword evidence="9" id="KW-0472">Membrane</keyword>
<dbReference type="InterPro" id="IPR008995">
    <property type="entry name" value="Mo/tungstate-bd_C_term_dom"/>
</dbReference>
<dbReference type="PROSITE" id="PS50893">
    <property type="entry name" value="ABC_TRANSPORTER_2"/>
    <property type="match status" value="1"/>
</dbReference>
<keyword evidence="4" id="KW-0997">Cell inner membrane</keyword>
<comment type="similarity">
    <text evidence="1">Belongs to the ABC transporter superfamily.</text>
</comment>
<evidence type="ECO:0000256" key="5">
    <source>
        <dbReference type="ARBA" id="ARBA00022597"/>
    </source>
</evidence>
<dbReference type="FunFam" id="3.40.50.300:FF:000042">
    <property type="entry name" value="Maltose/maltodextrin ABC transporter, ATP-binding protein"/>
    <property type="match status" value="1"/>
</dbReference>
<dbReference type="GO" id="GO:0001407">
    <property type="term" value="P:glycerophosphodiester transmembrane transport"/>
    <property type="evidence" value="ECO:0007669"/>
    <property type="project" value="TreeGrafter"/>
</dbReference>
<dbReference type="Pfam" id="PF00005">
    <property type="entry name" value="ABC_tran"/>
    <property type="match status" value="1"/>
</dbReference>
<dbReference type="Gene3D" id="2.40.50.140">
    <property type="entry name" value="Nucleic acid-binding proteins"/>
    <property type="match status" value="1"/>
</dbReference>
<dbReference type="GO" id="GO:0015794">
    <property type="term" value="P:glycerol-3-phosphate transmembrane transport"/>
    <property type="evidence" value="ECO:0007669"/>
    <property type="project" value="TreeGrafter"/>
</dbReference>
<dbReference type="SUPFAM" id="SSF52540">
    <property type="entry name" value="P-loop containing nucleoside triphosphate hydrolases"/>
    <property type="match status" value="1"/>
</dbReference>
<keyword evidence="8" id="KW-1278">Translocase</keyword>
<evidence type="ECO:0000313" key="11">
    <source>
        <dbReference type="EMBL" id="SHF13316.1"/>
    </source>
</evidence>
<evidence type="ECO:0000313" key="12">
    <source>
        <dbReference type="Proteomes" id="UP000325134"/>
    </source>
</evidence>
<evidence type="ECO:0000256" key="9">
    <source>
        <dbReference type="ARBA" id="ARBA00023136"/>
    </source>
</evidence>
<dbReference type="OrthoDB" id="8188565at2"/>
<dbReference type="GO" id="GO:0008643">
    <property type="term" value="P:carbohydrate transport"/>
    <property type="evidence" value="ECO:0007669"/>
    <property type="project" value="InterPro"/>
</dbReference>
<evidence type="ECO:0000256" key="4">
    <source>
        <dbReference type="ARBA" id="ARBA00022519"/>
    </source>
</evidence>
<dbReference type="GO" id="GO:0005524">
    <property type="term" value="F:ATP binding"/>
    <property type="evidence" value="ECO:0007669"/>
    <property type="project" value="UniProtKB-KW"/>
</dbReference>
<dbReference type="NCBIfam" id="NF008653">
    <property type="entry name" value="PRK11650.1"/>
    <property type="match status" value="1"/>
</dbReference>
<evidence type="ECO:0000256" key="8">
    <source>
        <dbReference type="ARBA" id="ARBA00022967"/>
    </source>
</evidence>
<dbReference type="GO" id="GO:0140359">
    <property type="term" value="F:ABC-type transporter activity"/>
    <property type="evidence" value="ECO:0007669"/>
    <property type="project" value="InterPro"/>
</dbReference>
<evidence type="ECO:0000256" key="1">
    <source>
        <dbReference type="ARBA" id="ARBA00005417"/>
    </source>
</evidence>
<dbReference type="GO" id="GO:0016887">
    <property type="term" value="F:ATP hydrolysis activity"/>
    <property type="evidence" value="ECO:0007669"/>
    <property type="project" value="InterPro"/>
</dbReference>
<dbReference type="SMART" id="SM00382">
    <property type="entry name" value="AAA"/>
    <property type="match status" value="1"/>
</dbReference>
<organism evidence="11 12">
    <name type="scientific">Ruegeria intermedia</name>
    <dbReference type="NCBI Taxonomy" id="996115"/>
    <lineage>
        <taxon>Bacteria</taxon>
        <taxon>Pseudomonadati</taxon>
        <taxon>Pseudomonadota</taxon>
        <taxon>Alphaproteobacteria</taxon>
        <taxon>Rhodobacterales</taxon>
        <taxon>Roseobacteraceae</taxon>
        <taxon>Ruegeria</taxon>
    </lineage>
</organism>
<dbReference type="Gene3D" id="3.40.50.300">
    <property type="entry name" value="P-loop containing nucleotide triphosphate hydrolases"/>
    <property type="match status" value="1"/>
</dbReference>
<gene>
    <name evidence="11" type="ORF">SAMN05444279_11832</name>
</gene>
<dbReference type="Gene3D" id="2.40.50.100">
    <property type="match status" value="1"/>
</dbReference>
<keyword evidence="3" id="KW-1003">Cell membrane</keyword>
<dbReference type="AlphaFoldDB" id="A0A1M4Z6T2"/>
<dbReference type="GO" id="GO:0055052">
    <property type="term" value="C:ATP-binding cassette (ABC) transporter complex, substrate-binding subunit-containing"/>
    <property type="evidence" value="ECO:0007669"/>
    <property type="project" value="TreeGrafter"/>
</dbReference>
<keyword evidence="12" id="KW-1185">Reference proteome</keyword>
<accession>A0A1M4Z6T2</accession>
<dbReference type="InterPro" id="IPR003593">
    <property type="entry name" value="AAA+_ATPase"/>
</dbReference>
<dbReference type="EMBL" id="FQVK01000018">
    <property type="protein sequence ID" value="SHF13316.1"/>
    <property type="molecule type" value="Genomic_DNA"/>
</dbReference>
<dbReference type="InterPro" id="IPR015855">
    <property type="entry name" value="ABC_transpr_MalK-like"/>
</dbReference>
<dbReference type="InterPro" id="IPR003439">
    <property type="entry name" value="ABC_transporter-like_ATP-bd"/>
</dbReference>
<dbReference type="SUPFAM" id="SSF50331">
    <property type="entry name" value="MOP-like"/>
    <property type="match status" value="1"/>
</dbReference>
<keyword evidence="2" id="KW-0813">Transport</keyword>
<protein>
    <submittedName>
        <fullName evidence="11">Carbohydrate ABC transporter ATP-binding protein, CUT1 family</fullName>
    </submittedName>
</protein>
<evidence type="ECO:0000256" key="6">
    <source>
        <dbReference type="ARBA" id="ARBA00022741"/>
    </source>
</evidence>